<comment type="caution">
    <text evidence="26">The sequence shown here is derived from an EMBL/GenBank/DDBJ whole genome shotgun (WGS) entry which is preliminary data.</text>
</comment>
<keyword evidence="16 23" id="KW-1133">Transmembrane helix</keyword>
<evidence type="ECO:0000256" key="15">
    <source>
        <dbReference type="ARBA" id="ARBA00022912"/>
    </source>
</evidence>
<evidence type="ECO:0000256" key="11">
    <source>
        <dbReference type="ARBA" id="ARBA00022777"/>
    </source>
</evidence>
<dbReference type="InterPro" id="IPR003661">
    <property type="entry name" value="HisK_dim/P_dom"/>
</dbReference>
<feature type="transmembrane region" description="Helical" evidence="23">
    <location>
        <begin position="143"/>
        <end position="165"/>
    </location>
</feature>
<dbReference type="PANTHER" id="PTHR44936">
    <property type="entry name" value="SENSOR PROTEIN CREC"/>
    <property type="match status" value="1"/>
</dbReference>
<keyword evidence="19" id="KW-0843">Virulence</keyword>
<evidence type="ECO:0000256" key="23">
    <source>
        <dbReference type="SAM" id="Phobius"/>
    </source>
</evidence>
<sequence>MRARLTLLVGATAALILLAFSIPLAILLRNSAAQEAIAAAEQEGTFLTPIVSSGDVARTETAVQTYNAQASHPVTVFWPDGTVTGVDAPRSDAVELASHGRSLTAATSTGREILYGIGLPDGNAVVRIHVSDERLTDGVARSWLLLGAIALALLTFGLTVATLFAGRLLVPLNDLAAVSHRLAEGDLAARADAAGPAEVRNVGTALNTLADRIRELLEGERERVADLSHRLRTPLTVLRLETEALSDPTERETIEQAVGEVERAVNAAIRDARNPAGAGSCDAAAVVAERVEFWSALAEDTARECRVRLAPGPLPVRLSAPDLAAAMDSLLANVFAHTPDGTPFEVRLTPRYEGGATVEVADEGPGLPNLAVFARGRSEGGSTGLGLDIARRAAAASGGQLVFGQGPGGTGALIRLGLG</sequence>
<evidence type="ECO:0000256" key="18">
    <source>
        <dbReference type="ARBA" id="ARBA00023016"/>
    </source>
</evidence>
<dbReference type="InterPro" id="IPR005467">
    <property type="entry name" value="His_kinase_dom"/>
</dbReference>
<keyword evidence="15" id="KW-0904">Protein phosphatase</keyword>
<evidence type="ECO:0000256" key="7">
    <source>
        <dbReference type="ARBA" id="ARBA00022553"/>
    </source>
</evidence>
<dbReference type="EMBL" id="STGX01000007">
    <property type="protein sequence ID" value="THV28642.1"/>
    <property type="molecule type" value="Genomic_DNA"/>
</dbReference>
<keyword evidence="23" id="KW-0472">Membrane</keyword>
<keyword evidence="9 23" id="KW-0812">Transmembrane</keyword>
<dbReference type="Pfam" id="PF02518">
    <property type="entry name" value="HATPase_c"/>
    <property type="match status" value="1"/>
</dbReference>
<dbReference type="RefSeq" id="WP_136529753.1">
    <property type="nucleotide sequence ID" value="NZ_STGX01000007.1"/>
</dbReference>
<evidence type="ECO:0000256" key="17">
    <source>
        <dbReference type="ARBA" id="ARBA00023012"/>
    </source>
</evidence>
<dbReference type="InterPro" id="IPR050980">
    <property type="entry name" value="2C_sensor_his_kinase"/>
</dbReference>
<dbReference type="GO" id="GO:0005524">
    <property type="term" value="F:ATP binding"/>
    <property type="evidence" value="ECO:0007669"/>
    <property type="project" value="UniProtKB-KW"/>
</dbReference>
<dbReference type="Gene3D" id="1.10.287.130">
    <property type="match status" value="1"/>
</dbReference>
<feature type="domain" description="Histidine kinase" evidence="24">
    <location>
        <begin position="226"/>
        <end position="419"/>
    </location>
</feature>
<evidence type="ECO:0000256" key="5">
    <source>
        <dbReference type="ARBA" id="ARBA00012438"/>
    </source>
</evidence>
<evidence type="ECO:0000256" key="12">
    <source>
        <dbReference type="ARBA" id="ARBA00022801"/>
    </source>
</evidence>
<dbReference type="SUPFAM" id="SSF47384">
    <property type="entry name" value="Homodimeric domain of signal transducing histidine kinase"/>
    <property type="match status" value="1"/>
</dbReference>
<dbReference type="AlphaFoldDB" id="A0A4S8PH10"/>
<dbReference type="Proteomes" id="UP000305792">
    <property type="component" value="Unassembled WGS sequence"/>
</dbReference>
<keyword evidence="10" id="KW-0547">Nucleotide-binding</keyword>
<keyword evidence="7" id="KW-0597">Phosphoprotein</keyword>
<keyword evidence="27" id="KW-1185">Reference proteome</keyword>
<dbReference type="Gene3D" id="3.30.565.10">
    <property type="entry name" value="Histidine kinase-like ATPase, C-terminal domain"/>
    <property type="match status" value="1"/>
</dbReference>
<accession>A0A4S8PH10</accession>
<dbReference type="PANTHER" id="PTHR44936:SF9">
    <property type="entry name" value="SENSOR PROTEIN CREC"/>
    <property type="match status" value="1"/>
</dbReference>
<organism evidence="26 27">
    <name type="scientific">Glycomyces paridis</name>
    <dbReference type="NCBI Taxonomy" id="2126555"/>
    <lineage>
        <taxon>Bacteria</taxon>
        <taxon>Bacillati</taxon>
        <taxon>Actinomycetota</taxon>
        <taxon>Actinomycetes</taxon>
        <taxon>Glycomycetales</taxon>
        <taxon>Glycomycetaceae</taxon>
        <taxon>Glycomyces</taxon>
    </lineage>
</organism>
<dbReference type="InterPro" id="IPR004358">
    <property type="entry name" value="Sig_transdc_His_kin-like_C"/>
</dbReference>
<keyword evidence="17" id="KW-0902">Two-component regulatory system</keyword>
<dbReference type="Pfam" id="PF00672">
    <property type="entry name" value="HAMP"/>
    <property type="match status" value="1"/>
</dbReference>
<keyword evidence="20" id="KW-0464">Manganese</keyword>
<evidence type="ECO:0000256" key="4">
    <source>
        <dbReference type="ARBA" id="ARBA00004651"/>
    </source>
</evidence>
<evidence type="ECO:0000313" key="27">
    <source>
        <dbReference type="Proteomes" id="UP000305792"/>
    </source>
</evidence>
<dbReference type="Pfam" id="PF00512">
    <property type="entry name" value="HisKA"/>
    <property type="match status" value="1"/>
</dbReference>
<proteinExistence type="predicted"/>
<dbReference type="SUPFAM" id="SSF55874">
    <property type="entry name" value="ATPase domain of HSP90 chaperone/DNA topoisomerase II/histidine kinase"/>
    <property type="match status" value="1"/>
</dbReference>
<dbReference type="GO" id="GO:0004721">
    <property type="term" value="F:phosphoprotein phosphatase activity"/>
    <property type="evidence" value="ECO:0007669"/>
    <property type="project" value="UniProtKB-KW"/>
</dbReference>
<dbReference type="SMART" id="SM00388">
    <property type="entry name" value="HisKA"/>
    <property type="match status" value="1"/>
</dbReference>
<evidence type="ECO:0000256" key="20">
    <source>
        <dbReference type="ARBA" id="ARBA00023211"/>
    </source>
</evidence>
<evidence type="ECO:0000256" key="22">
    <source>
        <dbReference type="ARBA" id="ARBA00041776"/>
    </source>
</evidence>
<dbReference type="GO" id="GO:0000155">
    <property type="term" value="F:phosphorelay sensor kinase activity"/>
    <property type="evidence" value="ECO:0007669"/>
    <property type="project" value="InterPro"/>
</dbReference>
<keyword evidence="14" id="KW-0460">Magnesium</keyword>
<name>A0A4S8PH10_9ACTN</name>
<dbReference type="InterPro" id="IPR003660">
    <property type="entry name" value="HAMP_dom"/>
</dbReference>
<keyword evidence="18" id="KW-0346">Stress response</keyword>
<evidence type="ECO:0000256" key="8">
    <source>
        <dbReference type="ARBA" id="ARBA00022679"/>
    </source>
</evidence>
<keyword evidence="6" id="KW-1003">Cell membrane</keyword>
<comment type="cofactor">
    <cofactor evidence="2">
        <name>Mn(2+)</name>
        <dbReference type="ChEBI" id="CHEBI:29035"/>
    </cofactor>
</comment>
<evidence type="ECO:0000256" key="1">
    <source>
        <dbReference type="ARBA" id="ARBA00000085"/>
    </source>
</evidence>
<dbReference type="SMART" id="SM00387">
    <property type="entry name" value="HATPase_c"/>
    <property type="match status" value="1"/>
</dbReference>
<protein>
    <recommendedName>
        <fullName evidence="21">Signal transduction histidine-protein kinase/phosphatase MprB</fullName>
        <ecNumber evidence="5">2.7.13.3</ecNumber>
    </recommendedName>
    <alternativeName>
        <fullName evidence="22">Mycobacterial persistence regulator B</fullName>
    </alternativeName>
</protein>
<keyword evidence="13" id="KW-0067">ATP-binding</keyword>
<keyword evidence="8" id="KW-0808">Transferase</keyword>
<feature type="domain" description="HAMP" evidence="25">
    <location>
        <begin position="166"/>
        <end position="218"/>
    </location>
</feature>
<dbReference type="InterPro" id="IPR003594">
    <property type="entry name" value="HATPase_dom"/>
</dbReference>
<dbReference type="CDD" id="cd06225">
    <property type="entry name" value="HAMP"/>
    <property type="match status" value="1"/>
</dbReference>
<dbReference type="OrthoDB" id="9786919at2"/>
<reference evidence="26 27" key="1">
    <citation type="journal article" date="2018" name="Int. J. Syst. Evol. Microbiol.">
        <title>Glycomyces paridis sp. nov., isolated from the medicinal plant Paris polyphylla.</title>
        <authorList>
            <person name="Fang X.M."/>
            <person name="Bai J.L."/>
            <person name="Su J."/>
            <person name="Zhao L.L."/>
            <person name="Liu H.Y."/>
            <person name="Ma B.P."/>
            <person name="Zhang Y.Q."/>
            <person name="Yu L.Y."/>
        </authorList>
    </citation>
    <scope>NUCLEOTIDE SEQUENCE [LARGE SCALE GENOMIC DNA]</scope>
    <source>
        <strain evidence="26 27">CPCC 204357</strain>
    </source>
</reference>
<evidence type="ECO:0000256" key="3">
    <source>
        <dbReference type="ARBA" id="ARBA00001946"/>
    </source>
</evidence>
<dbReference type="CDD" id="cd00082">
    <property type="entry name" value="HisKA"/>
    <property type="match status" value="1"/>
</dbReference>
<evidence type="ECO:0000256" key="2">
    <source>
        <dbReference type="ARBA" id="ARBA00001936"/>
    </source>
</evidence>
<evidence type="ECO:0000256" key="9">
    <source>
        <dbReference type="ARBA" id="ARBA00022692"/>
    </source>
</evidence>
<evidence type="ECO:0000256" key="16">
    <source>
        <dbReference type="ARBA" id="ARBA00022989"/>
    </source>
</evidence>
<comment type="catalytic activity">
    <reaction evidence="1">
        <text>ATP + protein L-histidine = ADP + protein N-phospho-L-histidine.</text>
        <dbReference type="EC" id="2.7.13.3"/>
    </reaction>
</comment>
<dbReference type="EC" id="2.7.13.3" evidence="5"/>
<dbReference type="PRINTS" id="PR00344">
    <property type="entry name" value="BCTRLSENSOR"/>
</dbReference>
<evidence type="ECO:0000256" key="14">
    <source>
        <dbReference type="ARBA" id="ARBA00022842"/>
    </source>
</evidence>
<evidence type="ECO:0000259" key="25">
    <source>
        <dbReference type="PROSITE" id="PS50885"/>
    </source>
</evidence>
<comment type="subcellular location">
    <subcellularLocation>
        <location evidence="4">Cell membrane</location>
        <topology evidence="4">Multi-pass membrane protein</topology>
    </subcellularLocation>
</comment>
<keyword evidence="11 26" id="KW-0418">Kinase</keyword>
<comment type="cofactor">
    <cofactor evidence="3">
        <name>Mg(2+)</name>
        <dbReference type="ChEBI" id="CHEBI:18420"/>
    </cofactor>
</comment>
<evidence type="ECO:0000256" key="21">
    <source>
        <dbReference type="ARBA" id="ARBA00040454"/>
    </source>
</evidence>
<dbReference type="GO" id="GO:0005886">
    <property type="term" value="C:plasma membrane"/>
    <property type="evidence" value="ECO:0007669"/>
    <property type="project" value="UniProtKB-SubCell"/>
</dbReference>
<evidence type="ECO:0000256" key="10">
    <source>
        <dbReference type="ARBA" id="ARBA00022741"/>
    </source>
</evidence>
<keyword evidence="12" id="KW-0378">Hydrolase</keyword>
<evidence type="ECO:0000259" key="24">
    <source>
        <dbReference type="PROSITE" id="PS50109"/>
    </source>
</evidence>
<evidence type="ECO:0000313" key="26">
    <source>
        <dbReference type="EMBL" id="THV28642.1"/>
    </source>
</evidence>
<gene>
    <name evidence="26" type="ORF">E9998_11015</name>
</gene>
<evidence type="ECO:0000256" key="13">
    <source>
        <dbReference type="ARBA" id="ARBA00022840"/>
    </source>
</evidence>
<dbReference type="PROSITE" id="PS50109">
    <property type="entry name" value="HIS_KIN"/>
    <property type="match status" value="1"/>
</dbReference>
<dbReference type="SUPFAM" id="SSF158472">
    <property type="entry name" value="HAMP domain-like"/>
    <property type="match status" value="1"/>
</dbReference>
<evidence type="ECO:0000256" key="19">
    <source>
        <dbReference type="ARBA" id="ARBA00023026"/>
    </source>
</evidence>
<dbReference type="InterPro" id="IPR036890">
    <property type="entry name" value="HATPase_C_sf"/>
</dbReference>
<evidence type="ECO:0000256" key="6">
    <source>
        <dbReference type="ARBA" id="ARBA00022475"/>
    </source>
</evidence>
<dbReference type="PROSITE" id="PS50885">
    <property type="entry name" value="HAMP"/>
    <property type="match status" value="1"/>
</dbReference>
<dbReference type="InterPro" id="IPR036097">
    <property type="entry name" value="HisK_dim/P_sf"/>
</dbReference>
<dbReference type="SMART" id="SM00304">
    <property type="entry name" value="HAMP"/>
    <property type="match status" value="1"/>
</dbReference>